<comment type="caution">
    <text evidence="1">The sequence shown here is derived from an EMBL/GenBank/DDBJ whole genome shotgun (WGS) entry which is preliminary data.</text>
</comment>
<dbReference type="Pfam" id="PF01381">
    <property type="entry name" value="HTH_3"/>
    <property type="match status" value="1"/>
</dbReference>
<dbReference type="AlphaFoldDB" id="A0A938X3E7"/>
<dbReference type="CDD" id="cd00093">
    <property type="entry name" value="HTH_XRE"/>
    <property type="match status" value="1"/>
</dbReference>
<accession>A0A938X3E7</accession>
<reference evidence="1" key="2">
    <citation type="journal article" date="2021" name="Sci. Rep.">
        <title>The distribution of antibiotic resistance genes in chicken gut microbiota commensals.</title>
        <authorList>
            <person name="Juricova H."/>
            <person name="Matiasovicova J."/>
            <person name="Kubasova T."/>
            <person name="Cejkova D."/>
            <person name="Rychlik I."/>
        </authorList>
    </citation>
    <scope>NUCLEOTIDE SEQUENCE</scope>
    <source>
        <strain evidence="1">An420c</strain>
    </source>
</reference>
<evidence type="ECO:0000313" key="2">
    <source>
        <dbReference type="Proteomes" id="UP000713880"/>
    </source>
</evidence>
<proteinExistence type="predicted"/>
<dbReference type="EMBL" id="JACJLV010000021">
    <property type="protein sequence ID" value="MBM6826985.1"/>
    <property type="molecule type" value="Genomic_DNA"/>
</dbReference>
<dbReference type="InterPro" id="IPR001387">
    <property type="entry name" value="Cro/C1-type_HTH"/>
</dbReference>
<dbReference type="RefSeq" id="WP_204909025.1">
    <property type="nucleotide sequence ID" value="NZ_JACJLV010000021.1"/>
</dbReference>
<dbReference type="PROSITE" id="PS50943">
    <property type="entry name" value="HTH_CROC1"/>
    <property type="match status" value="1"/>
</dbReference>
<dbReference type="Gene3D" id="1.10.260.40">
    <property type="entry name" value="lambda repressor-like DNA-binding domains"/>
    <property type="match status" value="1"/>
</dbReference>
<evidence type="ECO:0000313" key="1">
    <source>
        <dbReference type="EMBL" id="MBM6826985.1"/>
    </source>
</evidence>
<dbReference type="SUPFAM" id="SSF47413">
    <property type="entry name" value="lambda repressor-like DNA-binding domains"/>
    <property type="match status" value="1"/>
</dbReference>
<sequence length="69" mass="7843">MITFGEKIKHLRNKNHLTQKQLGLALGFSENSADIRIAQYESGERKPREDILRKMAKMGVSQSLCKPSN</sequence>
<dbReference type="SMART" id="SM00530">
    <property type="entry name" value="HTH_XRE"/>
    <property type="match status" value="1"/>
</dbReference>
<dbReference type="Proteomes" id="UP000713880">
    <property type="component" value="Unassembled WGS sequence"/>
</dbReference>
<dbReference type="InterPro" id="IPR010982">
    <property type="entry name" value="Lambda_DNA-bd_dom_sf"/>
</dbReference>
<keyword evidence="2" id="KW-1185">Reference proteome</keyword>
<reference evidence="1" key="1">
    <citation type="submission" date="2020-08" db="EMBL/GenBank/DDBJ databases">
        <authorList>
            <person name="Cejkova D."/>
            <person name="Kubasova T."/>
            <person name="Jahodarova E."/>
            <person name="Rychlik I."/>
        </authorList>
    </citation>
    <scope>NUCLEOTIDE SEQUENCE</scope>
    <source>
        <strain evidence="1">An420c</strain>
    </source>
</reference>
<gene>
    <name evidence="1" type="ORF">H6A13_07720</name>
</gene>
<protein>
    <submittedName>
        <fullName evidence="1">Helix-turn-helix transcriptional regulator</fullName>
    </submittedName>
</protein>
<organism evidence="1 2">
    <name type="scientific">Mordavella massiliensis</name>
    <dbReference type="NCBI Taxonomy" id="1871024"/>
    <lineage>
        <taxon>Bacteria</taxon>
        <taxon>Bacillati</taxon>
        <taxon>Bacillota</taxon>
        <taxon>Clostridia</taxon>
        <taxon>Eubacteriales</taxon>
        <taxon>Clostridiaceae</taxon>
        <taxon>Mordavella</taxon>
    </lineage>
</organism>
<name>A0A938X3E7_9CLOT</name>
<dbReference type="GO" id="GO:0003677">
    <property type="term" value="F:DNA binding"/>
    <property type="evidence" value="ECO:0007669"/>
    <property type="project" value="InterPro"/>
</dbReference>